<evidence type="ECO:0000256" key="3">
    <source>
        <dbReference type="ARBA" id="ARBA00022448"/>
    </source>
</evidence>
<organism evidence="11 12">
    <name type="scientific">Brassica carinata</name>
    <name type="common">Ethiopian mustard</name>
    <name type="synonym">Abyssinian cabbage</name>
    <dbReference type="NCBI Taxonomy" id="52824"/>
    <lineage>
        <taxon>Eukaryota</taxon>
        <taxon>Viridiplantae</taxon>
        <taxon>Streptophyta</taxon>
        <taxon>Embryophyta</taxon>
        <taxon>Tracheophyta</taxon>
        <taxon>Spermatophyta</taxon>
        <taxon>Magnoliopsida</taxon>
        <taxon>eudicotyledons</taxon>
        <taxon>Gunneridae</taxon>
        <taxon>Pentapetalae</taxon>
        <taxon>rosids</taxon>
        <taxon>malvids</taxon>
        <taxon>Brassicales</taxon>
        <taxon>Brassicaceae</taxon>
        <taxon>Brassiceae</taxon>
        <taxon>Brassica</taxon>
    </lineage>
</organism>
<keyword evidence="8" id="KW-0472">Membrane</keyword>
<evidence type="ECO:0000256" key="7">
    <source>
        <dbReference type="ARBA" id="ARBA00023114"/>
    </source>
</evidence>
<dbReference type="InterPro" id="IPR023614">
    <property type="entry name" value="Porin_dom_sf"/>
</dbReference>
<dbReference type="EMBL" id="JAAMPC010000001">
    <property type="protein sequence ID" value="KAG2333274.1"/>
    <property type="molecule type" value="Genomic_DNA"/>
</dbReference>
<dbReference type="GO" id="GO:0005741">
    <property type="term" value="C:mitochondrial outer membrane"/>
    <property type="evidence" value="ECO:0007669"/>
    <property type="project" value="InterPro"/>
</dbReference>
<evidence type="ECO:0000256" key="2">
    <source>
        <dbReference type="ARBA" id="ARBA00009624"/>
    </source>
</evidence>
<dbReference type="CDD" id="cd07306">
    <property type="entry name" value="Porin3_VDAC"/>
    <property type="match status" value="1"/>
</dbReference>
<dbReference type="GO" id="GO:0008308">
    <property type="term" value="F:voltage-gated monoatomic anion channel activity"/>
    <property type="evidence" value="ECO:0007669"/>
    <property type="project" value="InterPro"/>
</dbReference>
<feature type="signal peptide" evidence="9">
    <location>
        <begin position="1"/>
        <end position="24"/>
    </location>
</feature>
<dbReference type="InterPro" id="IPR001925">
    <property type="entry name" value="Porin_Euk"/>
</dbReference>
<keyword evidence="9" id="KW-0732">Signal</keyword>
<dbReference type="AlphaFoldDB" id="A0A8X7WP51"/>
<keyword evidence="5" id="KW-0812">Transmembrane</keyword>
<evidence type="ECO:0000313" key="11">
    <source>
        <dbReference type="EMBL" id="KAG2333274.1"/>
    </source>
</evidence>
<proteinExistence type="inferred from homology"/>
<dbReference type="GO" id="GO:0015288">
    <property type="term" value="F:porin activity"/>
    <property type="evidence" value="ECO:0007669"/>
    <property type="project" value="UniProtKB-KW"/>
</dbReference>
<name>A0A8X7WP51_BRACI</name>
<dbReference type="Proteomes" id="UP000886595">
    <property type="component" value="Unassembled WGS sequence"/>
</dbReference>
<dbReference type="PANTHER" id="PTHR11743">
    <property type="entry name" value="VOLTAGE-DEPENDENT ANION-SELECTIVE CHANNEL"/>
    <property type="match status" value="1"/>
</dbReference>
<dbReference type="PANTHER" id="PTHR11743:SF27">
    <property type="entry name" value="MITOCHONDRIAL OUTER MEMBRANE PROTEIN PORIN 4"/>
    <property type="match status" value="1"/>
</dbReference>
<evidence type="ECO:0000313" key="12">
    <source>
        <dbReference type="Proteomes" id="UP000886595"/>
    </source>
</evidence>
<keyword evidence="4" id="KW-1134">Transmembrane beta strand</keyword>
<keyword evidence="6" id="KW-0406">Ion transport</keyword>
<evidence type="ECO:0000256" key="5">
    <source>
        <dbReference type="ARBA" id="ARBA00022692"/>
    </source>
</evidence>
<dbReference type="Gene3D" id="2.40.160.10">
    <property type="entry name" value="Porin"/>
    <property type="match status" value="1"/>
</dbReference>
<sequence>MKEYWTSLASLLGVLAFCQSLMQSIIPPELRFAFLKLFNRTFHLFSPHCYFDITELDGVNTNELYNAVQLYLSSSVSVAGNRLSLTRAANSSSVTFGLSNNDSIVDTFNDVTVLLLLNLLNKDYIFDQKFTLTMLSATGTEFVATGLQKDDLFFGDISTLYKGQNTIVDLKIDSHSSVSTKVTVKNLMPSAKAVISFKIPDHKSGKLDVQYVHPHATLNSSIGLNPTPLLDLSATIGSQTVSLGGEVGFDTASSSLTKYNAGISFNKPDFSAALMLEDKGESLRATYVHTVNPTTSVGAELIRRFSNHANSFTIGSSYSVDSFTTVKTRLSNNGKAGMVVQREWRPKSLITLSAEYDSKAVNSSPRVGLALALKP</sequence>
<dbReference type="OrthoDB" id="7827681at2759"/>
<accession>A0A8X7WP51</accession>
<evidence type="ECO:0000256" key="8">
    <source>
        <dbReference type="ARBA" id="ARBA00023136"/>
    </source>
</evidence>
<keyword evidence="7" id="KW-0626">Porin</keyword>
<evidence type="ECO:0000256" key="1">
    <source>
        <dbReference type="ARBA" id="ARBA00004370"/>
    </source>
</evidence>
<gene>
    <name evidence="11" type="ORF">Bca52824_004454</name>
</gene>
<keyword evidence="12" id="KW-1185">Reference proteome</keyword>
<comment type="similarity">
    <text evidence="2">Belongs to the eukaryotic mitochondrial porin (TC 1.B.8.1) family.</text>
</comment>
<dbReference type="GO" id="GO:0009617">
    <property type="term" value="P:response to bacterium"/>
    <property type="evidence" value="ECO:0007669"/>
    <property type="project" value="UniProtKB-ARBA"/>
</dbReference>
<dbReference type="Pfam" id="PF01459">
    <property type="entry name" value="Porin_3"/>
    <property type="match status" value="1"/>
</dbReference>
<dbReference type="InterPro" id="IPR025753">
    <property type="entry name" value="AAA_N_dom"/>
</dbReference>
<dbReference type="Pfam" id="PF14363">
    <property type="entry name" value="AAA_assoc"/>
    <property type="match status" value="1"/>
</dbReference>
<evidence type="ECO:0000256" key="4">
    <source>
        <dbReference type="ARBA" id="ARBA00022452"/>
    </source>
</evidence>
<dbReference type="InterPro" id="IPR027246">
    <property type="entry name" value="Porin_Euk/Tom40"/>
</dbReference>
<evidence type="ECO:0000259" key="10">
    <source>
        <dbReference type="Pfam" id="PF14363"/>
    </source>
</evidence>
<feature type="domain" description="AAA-type ATPase N-terminal" evidence="10">
    <location>
        <begin position="26"/>
        <end position="113"/>
    </location>
</feature>
<feature type="chain" id="PRO_5036473374" description="AAA-type ATPase N-terminal domain-containing protein" evidence="9">
    <location>
        <begin position="25"/>
        <end position="375"/>
    </location>
</feature>
<dbReference type="PROSITE" id="PS00558">
    <property type="entry name" value="EUKARYOTIC_PORIN"/>
    <property type="match status" value="1"/>
</dbReference>
<reference evidence="11 12" key="1">
    <citation type="submission" date="2020-02" db="EMBL/GenBank/DDBJ databases">
        <authorList>
            <person name="Ma Q."/>
            <person name="Huang Y."/>
            <person name="Song X."/>
            <person name="Pei D."/>
        </authorList>
    </citation>
    <scope>NUCLEOTIDE SEQUENCE [LARGE SCALE GENOMIC DNA]</scope>
    <source>
        <strain evidence="11">Sxm20200214</strain>
        <tissue evidence="11">Leaf</tissue>
    </source>
</reference>
<protein>
    <recommendedName>
        <fullName evidence="10">AAA-type ATPase N-terminal domain-containing protein</fullName>
    </recommendedName>
</protein>
<keyword evidence="3" id="KW-0813">Transport</keyword>
<dbReference type="GO" id="GO:0046930">
    <property type="term" value="C:pore complex"/>
    <property type="evidence" value="ECO:0007669"/>
    <property type="project" value="UniProtKB-KW"/>
</dbReference>
<dbReference type="FunFam" id="2.40.160.10:FF:000003">
    <property type="entry name" value="Outer mitochondrial membrane protein porin"/>
    <property type="match status" value="1"/>
</dbReference>
<evidence type="ECO:0000256" key="6">
    <source>
        <dbReference type="ARBA" id="ARBA00023065"/>
    </source>
</evidence>
<comment type="caution">
    <text evidence="11">The sequence shown here is derived from an EMBL/GenBank/DDBJ whole genome shotgun (WGS) entry which is preliminary data.</text>
</comment>
<evidence type="ECO:0000256" key="9">
    <source>
        <dbReference type="SAM" id="SignalP"/>
    </source>
</evidence>
<comment type="subcellular location">
    <subcellularLocation>
        <location evidence="1">Membrane</location>
    </subcellularLocation>
</comment>